<dbReference type="NCBIfam" id="TIGR02607">
    <property type="entry name" value="antidote_HigA"/>
    <property type="match status" value="1"/>
</dbReference>
<dbReference type="CDD" id="cd00093">
    <property type="entry name" value="HTH_XRE"/>
    <property type="match status" value="1"/>
</dbReference>
<name>A0A1F6T836_9PROT</name>
<reference evidence="2 3" key="1">
    <citation type="journal article" date="2016" name="Nat. Commun.">
        <title>Thousands of microbial genomes shed light on interconnected biogeochemical processes in an aquifer system.</title>
        <authorList>
            <person name="Anantharaman K."/>
            <person name="Brown C.T."/>
            <person name="Hug L.A."/>
            <person name="Sharon I."/>
            <person name="Castelle C.J."/>
            <person name="Probst A.J."/>
            <person name="Thomas B.C."/>
            <person name="Singh A."/>
            <person name="Wilkins M.J."/>
            <person name="Karaoz U."/>
            <person name="Brodie E.L."/>
            <person name="Williams K.H."/>
            <person name="Hubbard S.S."/>
            <person name="Banfield J.F."/>
        </authorList>
    </citation>
    <scope>NUCLEOTIDE SEQUENCE [LARGE SCALE GENOMIC DNA]</scope>
</reference>
<dbReference type="STRING" id="1817756.A2140_06250"/>
<protein>
    <submittedName>
        <fullName evidence="2">Addiction module antidote protein, HigA family</fullName>
    </submittedName>
</protein>
<dbReference type="GO" id="GO:0003677">
    <property type="term" value="F:DNA binding"/>
    <property type="evidence" value="ECO:0007669"/>
    <property type="project" value="UniProtKB-KW"/>
</dbReference>
<dbReference type="AlphaFoldDB" id="A0A1F6T836"/>
<proteinExistence type="predicted"/>
<sequence length="108" mass="12204">MAREKEYLVTATPKAPPVHPGELLREDVLPALGMTVSDAARELRVSRQTLHRILSATMAVSPEMAVRLGKFCGNGPGLWLRMQAAYDLWHTERRMQKEIKRIPTRRAA</sequence>
<dbReference type="Proteomes" id="UP000178379">
    <property type="component" value="Unassembled WGS sequence"/>
</dbReference>
<evidence type="ECO:0000256" key="1">
    <source>
        <dbReference type="ARBA" id="ARBA00023125"/>
    </source>
</evidence>
<dbReference type="Gene3D" id="1.10.260.40">
    <property type="entry name" value="lambda repressor-like DNA-binding domains"/>
    <property type="match status" value="1"/>
</dbReference>
<dbReference type="SUPFAM" id="SSF47413">
    <property type="entry name" value="lambda repressor-like DNA-binding domains"/>
    <property type="match status" value="1"/>
</dbReference>
<dbReference type="PANTHER" id="PTHR36924:SF1">
    <property type="entry name" value="ANTITOXIN HIGA-1"/>
    <property type="match status" value="1"/>
</dbReference>
<dbReference type="InterPro" id="IPR010982">
    <property type="entry name" value="Lambda_DNA-bd_dom_sf"/>
</dbReference>
<evidence type="ECO:0000313" key="2">
    <source>
        <dbReference type="EMBL" id="OGI41246.1"/>
    </source>
</evidence>
<keyword evidence="1" id="KW-0238">DNA-binding</keyword>
<comment type="caution">
    <text evidence="2">The sequence shown here is derived from an EMBL/GenBank/DDBJ whole genome shotgun (WGS) entry which is preliminary data.</text>
</comment>
<dbReference type="InterPro" id="IPR001387">
    <property type="entry name" value="Cro/C1-type_HTH"/>
</dbReference>
<dbReference type="Pfam" id="PF13560">
    <property type="entry name" value="HTH_31"/>
    <property type="match status" value="1"/>
</dbReference>
<accession>A0A1F6T836</accession>
<organism evidence="2 3">
    <name type="scientific">Candidatus Muproteobacteria bacterium RBG_16_62_13</name>
    <dbReference type="NCBI Taxonomy" id="1817756"/>
    <lineage>
        <taxon>Bacteria</taxon>
        <taxon>Pseudomonadati</taxon>
        <taxon>Pseudomonadota</taxon>
        <taxon>Candidatus Muproteobacteria</taxon>
    </lineage>
</organism>
<evidence type="ECO:0000313" key="3">
    <source>
        <dbReference type="Proteomes" id="UP000178379"/>
    </source>
</evidence>
<dbReference type="PANTHER" id="PTHR36924">
    <property type="entry name" value="ANTITOXIN HIGA-1"/>
    <property type="match status" value="1"/>
</dbReference>
<dbReference type="InterPro" id="IPR013430">
    <property type="entry name" value="Toxin_antidote_HigA"/>
</dbReference>
<gene>
    <name evidence="2" type="ORF">A2140_06250</name>
</gene>
<dbReference type="EMBL" id="MFSQ01000026">
    <property type="protein sequence ID" value="OGI41246.1"/>
    <property type="molecule type" value="Genomic_DNA"/>
</dbReference>